<dbReference type="InterPro" id="IPR010140">
    <property type="entry name" value="Histidinol_P_phosphatase_HisJ"/>
</dbReference>
<evidence type="ECO:0000256" key="2">
    <source>
        <dbReference type="ARBA" id="ARBA00009152"/>
    </source>
</evidence>
<gene>
    <name evidence="10" type="ORF">HMPREF9333_00221</name>
</gene>
<dbReference type="PANTHER" id="PTHR21039">
    <property type="entry name" value="HISTIDINOL PHOSPHATASE-RELATED"/>
    <property type="match status" value="1"/>
</dbReference>
<keyword evidence="4 8" id="KW-0028">Amino-acid biosynthesis</keyword>
<reference evidence="10 11" key="1">
    <citation type="submission" date="2011-08" db="EMBL/GenBank/DDBJ databases">
        <title>The Genome Sequence of Johnsonella ignava ATCC 51276.</title>
        <authorList>
            <consortium name="The Broad Institute Genome Sequencing Platform"/>
            <person name="Earl A."/>
            <person name="Ward D."/>
            <person name="Feldgarden M."/>
            <person name="Gevers D."/>
            <person name="Izard J."/>
            <person name="Blanton J.M."/>
            <person name="Baranova O.V."/>
            <person name="Dewhirst F.E."/>
            <person name="Young S.K."/>
            <person name="Zeng Q."/>
            <person name="Gargeya S."/>
            <person name="Fitzgerald M."/>
            <person name="Haas B."/>
            <person name="Abouelleil A."/>
            <person name="Alvarado L."/>
            <person name="Arachchi H.M."/>
            <person name="Berlin A."/>
            <person name="Brown A."/>
            <person name="Chapman S.B."/>
            <person name="Chen Z."/>
            <person name="Dunbar C."/>
            <person name="Freedman E."/>
            <person name="Gearin G."/>
            <person name="Gellesch M."/>
            <person name="Goldberg J."/>
            <person name="Griggs A."/>
            <person name="Gujja S."/>
            <person name="Heiman D."/>
            <person name="Howarth C."/>
            <person name="Larson L."/>
            <person name="Lui A."/>
            <person name="MacDonald P.J.P."/>
            <person name="Montmayeur A."/>
            <person name="Murphy C."/>
            <person name="Neiman D."/>
            <person name="Pearson M."/>
            <person name="Priest M."/>
            <person name="Roberts A."/>
            <person name="Saif S."/>
            <person name="Shea T."/>
            <person name="Shenoy N."/>
            <person name="Sisk P."/>
            <person name="Stolte C."/>
            <person name="Sykes S."/>
            <person name="Wortman J."/>
            <person name="Nusbaum C."/>
            <person name="Birren B."/>
        </authorList>
    </citation>
    <scope>NUCLEOTIDE SEQUENCE [LARGE SCALE GENOMIC DNA]</scope>
    <source>
        <strain evidence="10 11">ATCC 51276</strain>
    </source>
</reference>
<name>G5GF83_9FIRM</name>
<dbReference type="STRING" id="679200.HMPREF9333_00221"/>
<evidence type="ECO:0000256" key="4">
    <source>
        <dbReference type="ARBA" id="ARBA00022605"/>
    </source>
</evidence>
<dbReference type="EMBL" id="ACZL01000003">
    <property type="protein sequence ID" value="EHI56774.1"/>
    <property type="molecule type" value="Genomic_DNA"/>
</dbReference>
<evidence type="ECO:0000259" key="9">
    <source>
        <dbReference type="SMART" id="SM00481"/>
    </source>
</evidence>
<keyword evidence="11" id="KW-1185">Reference proteome</keyword>
<dbReference type="PANTHER" id="PTHR21039:SF0">
    <property type="entry name" value="HISTIDINOL-PHOSPHATASE"/>
    <property type="match status" value="1"/>
</dbReference>
<evidence type="ECO:0000256" key="8">
    <source>
        <dbReference type="RuleBase" id="RU366003"/>
    </source>
</evidence>
<evidence type="ECO:0000256" key="3">
    <source>
        <dbReference type="ARBA" id="ARBA00013085"/>
    </source>
</evidence>
<dbReference type="eggNOG" id="COG1387">
    <property type="taxonomic scope" value="Bacteria"/>
</dbReference>
<dbReference type="GO" id="GO:0000105">
    <property type="term" value="P:L-histidine biosynthetic process"/>
    <property type="evidence" value="ECO:0007669"/>
    <property type="project" value="UniProtKB-UniRule"/>
</dbReference>
<organism evidence="10 11">
    <name type="scientific">Johnsonella ignava ATCC 51276</name>
    <dbReference type="NCBI Taxonomy" id="679200"/>
    <lineage>
        <taxon>Bacteria</taxon>
        <taxon>Bacillati</taxon>
        <taxon>Bacillota</taxon>
        <taxon>Clostridia</taxon>
        <taxon>Lachnospirales</taxon>
        <taxon>Lachnospiraceae</taxon>
        <taxon>Johnsonella</taxon>
    </lineage>
</organism>
<dbReference type="Proteomes" id="UP000003011">
    <property type="component" value="Unassembled WGS sequence"/>
</dbReference>
<accession>G5GF83</accession>
<dbReference type="Pfam" id="PF02811">
    <property type="entry name" value="PHP"/>
    <property type="match status" value="1"/>
</dbReference>
<comment type="caution">
    <text evidence="10">The sequence shown here is derived from an EMBL/GenBank/DDBJ whole genome shotgun (WGS) entry which is preliminary data.</text>
</comment>
<comment type="catalytic activity">
    <reaction evidence="7 8">
        <text>L-histidinol phosphate + H2O = L-histidinol + phosphate</text>
        <dbReference type="Rhea" id="RHEA:14465"/>
        <dbReference type="ChEBI" id="CHEBI:15377"/>
        <dbReference type="ChEBI" id="CHEBI:43474"/>
        <dbReference type="ChEBI" id="CHEBI:57699"/>
        <dbReference type="ChEBI" id="CHEBI:57980"/>
        <dbReference type="EC" id="3.1.3.15"/>
    </reaction>
</comment>
<dbReference type="UniPathway" id="UPA00031">
    <property type="reaction ID" value="UER00013"/>
</dbReference>
<evidence type="ECO:0000256" key="5">
    <source>
        <dbReference type="ARBA" id="ARBA00022801"/>
    </source>
</evidence>
<dbReference type="InterPro" id="IPR003141">
    <property type="entry name" value="Pol/His_phosphatase_N"/>
</dbReference>
<keyword evidence="6 8" id="KW-0368">Histidine biosynthesis</keyword>
<comment type="similarity">
    <text evidence="2 8">Belongs to the PHP hydrolase family. HisK subfamily.</text>
</comment>
<evidence type="ECO:0000256" key="1">
    <source>
        <dbReference type="ARBA" id="ARBA00004970"/>
    </source>
</evidence>
<dbReference type="InterPro" id="IPR016195">
    <property type="entry name" value="Pol/histidinol_Pase-like"/>
</dbReference>
<dbReference type="GO" id="GO:0005737">
    <property type="term" value="C:cytoplasm"/>
    <property type="evidence" value="ECO:0007669"/>
    <property type="project" value="TreeGrafter"/>
</dbReference>
<dbReference type="RefSeq" id="WP_005539194.1">
    <property type="nucleotide sequence ID" value="NZ_JH378829.1"/>
</dbReference>
<sequence>MRILSDCHIHTDYSADCETKTRQQIDRAAELGLKHICITDHHDYDAVSDGGKEFLLDFEPYFVEMNEIKKEYEKRIEVLIGVELGLQLHISDYLCSLVDKYNDKLDFVIGSSHFVDGIDVFSTSFFEGREEKESYERYFEATLNRIRQLDCFDTFAHLDYVVRYGPNKNKYYSYEAYRQYIDPILELLIKKDKALECNAGGYRRGLGQPNPSKDVFKRYYEMGGRLITIGSDAHKPEAIGYPFDDVAQLLSECGFKEYAVYKNRKPEFYPIL</sequence>
<comment type="pathway">
    <text evidence="1 8">Amino-acid biosynthesis; L-histidine biosynthesis; L-histidine from 5-phospho-alpha-D-ribose 1-diphosphate: step 8/9.</text>
</comment>
<dbReference type="HOGENOM" id="CLU_054611_3_0_9"/>
<dbReference type="Gene3D" id="3.20.20.140">
    <property type="entry name" value="Metal-dependent hydrolases"/>
    <property type="match status" value="1"/>
</dbReference>
<protein>
    <recommendedName>
        <fullName evidence="3 8">Histidinol-phosphatase</fullName>
        <shortName evidence="8">HolPase</shortName>
        <ecNumber evidence="3 8">3.1.3.15</ecNumber>
    </recommendedName>
</protein>
<feature type="domain" description="Polymerase/histidinol phosphatase N-terminal" evidence="9">
    <location>
        <begin position="5"/>
        <end position="88"/>
    </location>
</feature>
<evidence type="ECO:0000256" key="7">
    <source>
        <dbReference type="ARBA" id="ARBA00049158"/>
    </source>
</evidence>
<evidence type="ECO:0000313" key="11">
    <source>
        <dbReference type="Proteomes" id="UP000003011"/>
    </source>
</evidence>
<dbReference type="EC" id="3.1.3.15" evidence="3 8"/>
<evidence type="ECO:0000313" key="10">
    <source>
        <dbReference type="EMBL" id="EHI56774.1"/>
    </source>
</evidence>
<dbReference type="InterPro" id="IPR004013">
    <property type="entry name" value="PHP_dom"/>
</dbReference>
<dbReference type="SUPFAM" id="SSF89550">
    <property type="entry name" value="PHP domain-like"/>
    <property type="match status" value="1"/>
</dbReference>
<dbReference type="AlphaFoldDB" id="G5GF83"/>
<proteinExistence type="inferred from homology"/>
<keyword evidence="5 8" id="KW-0378">Hydrolase</keyword>
<dbReference type="SMART" id="SM00481">
    <property type="entry name" value="POLIIIAc"/>
    <property type="match status" value="1"/>
</dbReference>
<evidence type="ECO:0000256" key="6">
    <source>
        <dbReference type="ARBA" id="ARBA00023102"/>
    </source>
</evidence>
<dbReference type="NCBIfam" id="TIGR01856">
    <property type="entry name" value="hisJ_fam"/>
    <property type="match status" value="1"/>
</dbReference>
<dbReference type="PATRIC" id="fig|679200.3.peg.242"/>
<dbReference type="GO" id="GO:0004401">
    <property type="term" value="F:histidinol-phosphatase activity"/>
    <property type="evidence" value="ECO:0007669"/>
    <property type="project" value="UniProtKB-UniRule"/>
</dbReference>